<evidence type="ECO:0000313" key="5">
    <source>
        <dbReference type="Proteomes" id="UP000054844"/>
    </source>
</evidence>
<reference evidence="4" key="1">
    <citation type="submission" date="2016-12" db="EMBL/GenBank/DDBJ databases">
        <title>Draft genome sequence of Roseomonas mucosa strain AU37, isolated from a peripheral intravenous catheter.</title>
        <authorList>
            <person name="Choudhury M.A."/>
            <person name="Sidjabat H.E."/>
            <person name="Wailan A.M."/>
            <person name="Zhang L."/>
            <person name="Marsh N.M."/>
            <person name="Rickard C.M."/>
            <person name="Davies M."/>
            <person name="Mcmillan D.J."/>
        </authorList>
    </citation>
    <scope>NUCLEOTIDE SEQUENCE [LARGE SCALE GENOMIC DNA]</scope>
    <source>
        <strain evidence="4">AU37</strain>
    </source>
</reference>
<proteinExistence type="inferred from homology"/>
<dbReference type="PANTHER" id="PTHR13774">
    <property type="entry name" value="PHENAZINE BIOSYNTHESIS PROTEIN"/>
    <property type="match status" value="1"/>
</dbReference>
<evidence type="ECO:0000313" key="4">
    <source>
        <dbReference type="EMBL" id="ONH83202.1"/>
    </source>
</evidence>
<dbReference type="Pfam" id="PF02567">
    <property type="entry name" value="PhzC-PhzF"/>
    <property type="match status" value="1"/>
</dbReference>
<dbReference type="Gene3D" id="3.10.310.10">
    <property type="entry name" value="Diaminopimelate Epimerase, Chain A, domain 1"/>
    <property type="match status" value="2"/>
</dbReference>
<keyword evidence="2 4" id="KW-0413">Isomerase</keyword>
<dbReference type="STRING" id="207340.APZ41_010595"/>
<dbReference type="EMBL" id="LLWF02000029">
    <property type="protein sequence ID" value="ONH83202.1"/>
    <property type="molecule type" value="Genomic_DNA"/>
</dbReference>
<evidence type="ECO:0000256" key="3">
    <source>
        <dbReference type="PIRSR" id="PIRSR016184-1"/>
    </source>
</evidence>
<organism evidence="4 5">
    <name type="scientific">Roseomonas mucosa</name>
    <dbReference type="NCBI Taxonomy" id="207340"/>
    <lineage>
        <taxon>Bacteria</taxon>
        <taxon>Pseudomonadati</taxon>
        <taxon>Pseudomonadota</taxon>
        <taxon>Alphaproteobacteria</taxon>
        <taxon>Acetobacterales</taxon>
        <taxon>Roseomonadaceae</taxon>
        <taxon>Roseomonas</taxon>
    </lineage>
</organism>
<sequence length="284" mass="30446">MALHVFFVDAFAERVFEGNPAAVVPLETWLPDTAMQAMAAEHNLSETAFLVPDGAGQWHLRWFTPATEVELCGHATLATAHVLATEFGIAGPLRFRTLSGMLRVEQEGDLYMLDFPARGAVRAEPPAGLSEALGATPREVWRSRDWLCVLDTAEEVRRLRPDHGRIAALAGGDADAAPARVIVTAPGDDGVHDVVSRFFAASVGVPEDPVTGVAHTQLLPFWAARLGRRKLVCRQASRRGGTLWCELRGGPDADGIPPEDTGGARALMGGKAVLYGRMELALPG</sequence>
<dbReference type="AlphaFoldDB" id="A0A1S8D4F4"/>
<dbReference type="PANTHER" id="PTHR13774:SF17">
    <property type="entry name" value="PHENAZINE BIOSYNTHESIS-LIKE DOMAIN-CONTAINING PROTEIN"/>
    <property type="match status" value="1"/>
</dbReference>
<dbReference type="Proteomes" id="UP000054844">
    <property type="component" value="Unassembled WGS sequence"/>
</dbReference>
<gene>
    <name evidence="4" type="ORF">APZ41_010595</name>
</gene>
<dbReference type="GO" id="GO:0016853">
    <property type="term" value="F:isomerase activity"/>
    <property type="evidence" value="ECO:0007669"/>
    <property type="project" value="UniProtKB-KW"/>
</dbReference>
<feature type="active site" evidence="3">
    <location>
        <position position="46"/>
    </location>
</feature>
<comment type="caution">
    <text evidence="4">The sequence shown here is derived from an EMBL/GenBank/DDBJ whole genome shotgun (WGS) entry which is preliminary data.</text>
</comment>
<dbReference type="SUPFAM" id="SSF54506">
    <property type="entry name" value="Diaminopimelate epimerase-like"/>
    <property type="match status" value="1"/>
</dbReference>
<keyword evidence="5" id="KW-1185">Reference proteome</keyword>
<evidence type="ECO:0000256" key="2">
    <source>
        <dbReference type="ARBA" id="ARBA00023235"/>
    </source>
</evidence>
<evidence type="ECO:0000256" key="1">
    <source>
        <dbReference type="ARBA" id="ARBA00008270"/>
    </source>
</evidence>
<dbReference type="GO" id="GO:0005737">
    <property type="term" value="C:cytoplasm"/>
    <property type="evidence" value="ECO:0007669"/>
    <property type="project" value="TreeGrafter"/>
</dbReference>
<dbReference type="PIRSF" id="PIRSF016184">
    <property type="entry name" value="PhzC_PhzF"/>
    <property type="match status" value="1"/>
</dbReference>
<dbReference type="OrthoDB" id="9788221at2"/>
<comment type="similarity">
    <text evidence="1">Belongs to the PhzF family.</text>
</comment>
<accession>A0A1S8D4F4</accession>
<dbReference type="RefSeq" id="WP_058390527.1">
    <property type="nucleotide sequence ID" value="NZ_CP025189.1"/>
</dbReference>
<dbReference type="NCBIfam" id="TIGR00654">
    <property type="entry name" value="PhzF_family"/>
    <property type="match status" value="1"/>
</dbReference>
<dbReference type="InterPro" id="IPR003719">
    <property type="entry name" value="Phenazine_PhzF-like"/>
</dbReference>
<name>A0A1S8D4F4_9PROT</name>
<protein>
    <submittedName>
        <fullName evidence="4">Isomerase</fullName>
    </submittedName>
</protein>